<dbReference type="InParanoid" id="A0A5J5ECB8"/>
<dbReference type="PANTHER" id="PTHR43591:SF10">
    <property type="entry name" value="ABC TRANSMEMBRANE TYPE-1 DOMAIN-CONTAINING PROTEIN-RELATED"/>
    <property type="match status" value="1"/>
</dbReference>
<dbReference type="Pfam" id="PF13489">
    <property type="entry name" value="Methyltransf_23"/>
    <property type="match status" value="1"/>
</dbReference>
<dbReference type="EMBL" id="VXIS01000634">
    <property type="protein sequence ID" value="KAA8892689.1"/>
    <property type="molecule type" value="Genomic_DNA"/>
</dbReference>
<dbReference type="PANTHER" id="PTHR43591">
    <property type="entry name" value="METHYLTRANSFERASE"/>
    <property type="match status" value="1"/>
</dbReference>
<dbReference type="SUPFAM" id="SSF53335">
    <property type="entry name" value="S-adenosyl-L-methionine-dependent methyltransferases"/>
    <property type="match status" value="1"/>
</dbReference>
<proteinExistence type="predicted"/>
<keyword evidence="1" id="KW-0808">Transferase</keyword>
<accession>A0A5J5ECB8</accession>
<dbReference type="GO" id="GO:0008168">
    <property type="term" value="F:methyltransferase activity"/>
    <property type="evidence" value="ECO:0007669"/>
    <property type="project" value="UniProtKB-KW"/>
</dbReference>
<keyword evidence="2" id="KW-1185">Reference proteome</keyword>
<keyword evidence="1" id="KW-0489">Methyltransferase</keyword>
<organism evidence="1 2">
    <name type="scientific">Sphaerosporella brunnea</name>
    <dbReference type="NCBI Taxonomy" id="1250544"/>
    <lineage>
        <taxon>Eukaryota</taxon>
        <taxon>Fungi</taxon>
        <taxon>Dikarya</taxon>
        <taxon>Ascomycota</taxon>
        <taxon>Pezizomycotina</taxon>
        <taxon>Pezizomycetes</taxon>
        <taxon>Pezizales</taxon>
        <taxon>Pyronemataceae</taxon>
        <taxon>Sphaerosporella</taxon>
    </lineage>
</organism>
<evidence type="ECO:0000313" key="1">
    <source>
        <dbReference type="EMBL" id="KAA8892689.1"/>
    </source>
</evidence>
<dbReference type="Proteomes" id="UP000326924">
    <property type="component" value="Unassembled WGS sequence"/>
</dbReference>
<name>A0A5J5ECB8_9PEZI</name>
<gene>
    <name evidence="1" type="ORF">FN846DRAFT_982451</name>
</gene>
<dbReference type="GO" id="GO:0032259">
    <property type="term" value="P:methylation"/>
    <property type="evidence" value="ECO:0007669"/>
    <property type="project" value="UniProtKB-KW"/>
</dbReference>
<dbReference type="InterPro" id="IPR029063">
    <property type="entry name" value="SAM-dependent_MTases_sf"/>
</dbReference>
<dbReference type="CDD" id="cd02440">
    <property type="entry name" value="AdoMet_MTases"/>
    <property type="match status" value="1"/>
</dbReference>
<protein>
    <submittedName>
        <fullName evidence="1">S-adenosyl-L-methionine-dependent methyltransferase</fullName>
    </submittedName>
</protein>
<dbReference type="AlphaFoldDB" id="A0A5J5ECB8"/>
<dbReference type="OrthoDB" id="10017101at2759"/>
<reference evidence="1 2" key="1">
    <citation type="submission" date="2019-09" db="EMBL/GenBank/DDBJ databases">
        <title>Draft genome of the ectomycorrhizal ascomycete Sphaerosporella brunnea.</title>
        <authorList>
            <consortium name="DOE Joint Genome Institute"/>
            <person name="Benucci G.M."/>
            <person name="Marozzi G."/>
            <person name="Antonielli L."/>
            <person name="Sanchez S."/>
            <person name="Marco P."/>
            <person name="Wang X."/>
            <person name="Falini L.B."/>
            <person name="Barry K."/>
            <person name="Haridas S."/>
            <person name="Lipzen A."/>
            <person name="Labutti K."/>
            <person name="Grigoriev I.V."/>
            <person name="Murat C."/>
            <person name="Martin F."/>
            <person name="Albertini E."/>
            <person name="Donnini D."/>
            <person name="Bonito G."/>
        </authorList>
    </citation>
    <scope>NUCLEOTIDE SEQUENCE [LARGE SCALE GENOMIC DNA]</scope>
    <source>
        <strain evidence="1 2">Sb_GMNB300</strain>
    </source>
</reference>
<dbReference type="Gene3D" id="3.40.50.150">
    <property type="entry name" value="Vaccinia Virus protein VP39"/>
    <property type="match status" value="1"/>
</dbReference>
<evidence type="ECO:0000313" key="2">
    <source>
        <dbReference type="Proteomes" id="UP000326924"/>
    </source>
</evidence>
<comment type="caution">
    <text evidence="1">The sequence shown here is derived from an EMBL/GenBank/DDBJ whole genome shotgun (WGS) entry which is preliminary data.</text>
</comment>
<sequence>MSETMSRPDWLSYSTYKLEKATISTENEVLLWFVFSCASLPPFSHNHSCHNTINAAAPLSSGNITTKMLQEPLEVDPALFDDEDSDDGYCSSLSGYETNTIISTALHEYLLENGRRYHTYYGRDKNMLPTDEIEQDRMNLSHELFLLLLDGNLFLAPIGDAPERILDIGTGTGIWAVEMAEKFPNAEVIGMDLSPTKPEWVPPNCRFDVADAERELMHDDDSFDFVHARNIGQCISDWGHLMSEIYRVTKPGGYFELQEIGGILFSDDETLAPNNPAKIWYENISKALTRIGRPPSMTEENMTFFLASGGFTDITASYTKHPLGPWPKDRTLKLVGSLNLVAGKTGYHAYGMALFTRVLGLTTDEANKICRECALDAHNKNSHIYSLYHIVYGRKPV</sequence>